<evidence type="ECO:0000313" key="1">
    <source>
        <dbReference type="EMBL" id="MBX69629.1"/>
    </source>
</evidence>
<organism evidence="1">
    <name type="scientific">Rhizophora mucronata</name>
    <name type="common">Asiatic mangrove</name>
    <dbReference type="NCBI Taxonomy" id="61149"/>
    <lineage>
        <taxon>Eukaryota</taxon>
        <taxon>Viridiplantae</taxon>
        <taxon>Streptophyta</taxon>
        <taxon>Embryophyta</taxon>
        <taxon>Tracheophyta</taxon>
        <taxon>Spermatophyta</taxon>
        <taxon>Magnoliopsida</taxon>
        <taxon>eudicotyledons</taxon>
        <taxon>Gunneridae</taxon>
        <taxon>Pentapetalae</taxon>
        <taxon>rosids</taxon>
        <taxon>fabids</taxon>
        <taxon>Malpighiales</taxon>
        <taxon>Rhizophoraceae</taxon>
        <taxon>Rhizophora</taxon>
    </lineage>
</organism>
<dbReference type="EMBL" id="GGEC01089145">
    <property type="protein sequence ID" value="MBX69629.1"/>
    <property type="molecule type" value="Transcribed_RNA"/>
</dbReference>
<dbReference type="AlphaFoldDB" id="A0A2P2QRI5"/>
<name>A0A2P2QRI5_RHIMU</name>
<reference evidence="1" key="1">
    <citation type="submission" date="2018-02" db="EMBL/GenBank/DDBJ databases">
        <title>Rhizophora mucronata_Transcriptome.</title>
        <authorList>
            <person name="Meera S.P."/>
            <person name="Sreeshan A."/>
            <person name="Augustine A."/>
        </authorList>
    </citation>
    <scope>NUCLEOTIDE SEQUENCE</scope>
    <source>
        <tissue evidence="1">Leaf</tissue>
    </source>
</reference>
<accession>A0A2P2QRI5</accession>
<protein>
    <submittedName>
        <fullName evidence="1">Uncharacterized protein</fullName>
    </submittedName>
</protein>
<proteinExistence type="predicted"/>
<sequence length="37" mass="4346">MDGKVSLMQLCTSPFFFKRRGEIYSFKLLVLIISTEF</sequence>